<sequence length="139" mass="15480">MGPSTDKQAKDGPPMMTRLGYRLMSIVFGSDACIPLRADLKTDQTKPYSLEQSSPSLIDLSHPEKDGWTACFLGGWWCNTTTNGLQGRKMAGLEGQWGVDGDQDPTLTTWRLTEGHWRRGIERLTRQMVGFLEGMRGMG</sequence>
<organism evidence="1 2">
    <name type="scientific">Panagrellus redivivus</name>
    <name type="common">Microworm</name>
    <dbReference type="NCBI Taxonomy" id="6233"/>
    <lineage>
        <taxon>Eukaryota</taxon>
        <taxon>Metazoa</taxon>
        <taxon>Ecdysozoa</taxon>
        <taxon>Nematoda</taxon>
        <taxon>Chromadorea</taxon>
        <taxon>Rhabditida</taxon>
        <taxon>Tylenchina</taxon>
        <taxon>Panagrolaimomorpha</taxon>
        <taxon>Panagrolaimoidea</taxon>
        <taxon>Panagrolaimidae</taxon>
        <taxon>Panagrellus</taxon>
    </lineage>
</organism>
<dbReference type="AlphaFoldDB" id="A0A7E4UXD1"/>
<evidence type="ECO:0000313" key="2">
    <source>
        <dbReference type="WBParaSite" id="Pan_g13973.t1"/>
    </source>
</evidence>
<protein>
    <submittedName>
        <fullName evidence="2">Uncharacterized protein</fullName>
    </submittedName>
</protein>
<reference evidence="1" key="1">
    <citation type="journal article" date="2013" name="Genetics">
        <title>The draft genome and transcriptome of Panagrellus redivivus are shaped by the harsh demands of a free-living lifestyle.</title>
        <authorList>
            <person name="Srinivasan J."/>
            <person name="Dillman A.R."/>
            <person name="Macchietto M.G."/>
            <person name="Heikkinen L."/>
            <person name="Lakso M."/>
            <person name="Fracchia K.M."/>
            <person name="Antoshechkin I."/>
            <person name="Mortazavi A."/>
            <person name="Wong G."/>
            <person name="Sternberg P.W."/>
        </authorList>
    </citation>
    <scope>NUCLEOTIDE SEQUENCE [LARGE SCALE GENOMIC DNA]</scope>
    <source>
        <strain evidence="1">MT8872</strain>
    </source>
</reference>
<evidence type="ECO:0000313" key="1">
    <source>
        <dbReference type="Proteomes" id="UP000492821"/>
    </source>
</evidence>
<reference evidence="2" key="2">
    <citation type="submission" date="2020-10" db="UniProtKB">
        <authorList>
            <consortium name="WormBaseParasite"/>
        </authorList>
    </citation>
    <scope>IDENTIFICATION</scope>
</reference>
<name>A0A7E4UXD1_PANRE</name>
<dbReference type="Proteomes" id="UP000492821">
    <property type="component" value="Unassembled WGS sequence"/>
</dbReference>
<accession>A0A7E4UXD1</accession>
<proteinExistence type="predicted"/>
<keyword evidence="1" id="KW-1185">Reference proteome</keyword>
<dbReference type="WBParaSite" id="Pan_g13973.t1">
    <property type="protein sequence ID" value="Pan_g13973.t1"/>
    <property type="gene ID" value="Pan_g13973"/>
</dbReference>